<reference evidence="1 2" key="1">
    <citation type="submission" date="2024-02" db="EMBL/GenBank/DDBJ databases">
        <authorList>
            <person name="Vignale AGUSTIN F."/>
            <person name="Sosa J E."/>
            <person name="Modenutti C."/>
        </authorList>
    </citation>
    <scope>NUCLEOTIDE SEQUENCE [LARGE SCALE GENOMIC DNA]</scope>
</reference>
<comment type="caution">
    <text evidence="1">The sequence shown here is derived from an EMBL/GenBank/DDBJ whole genome shotgun (WGS) entry which is preliminary data.</text>
</comment>
<evidence type="ECO:0000313" key="1">
    <source>
        <dbReference type="EMBL" id="CAK9146724.1"/>
    </source>
</evidence>
<dbReference type="Proteomes" id="UP001642360">
    <property type="component" value="Unassembled WGS sequence"/>
</dbReference>
<gene>
    <name evidence="1" type="ORF">ILEXP_LOCUS14592</name>
</gene>
<dbReference type="EMBL" id="CAUOFW020001613">
    <property type="protein sequence ID" value="CAK9146724.1"/>
    <property type="molecule type" value="Genomic_DNA"/>
</dbReference>
<organism evidence="1 2">
    <name type="scientific">Ilex paraguariensis</name>
    <name type="common">yerba mate</name>
    <dbReference type="NCBI Taxonomy" id="185542"/>
    <lineage>
        <taxon>Eukaryota</taxon>
        <taxon>Viridiplantae</taxon>
        <taxon>Streptophyta</taxon>
        <taxon>Embryophyta</taxon>
        <taxon>Tracheophyta</taxon>
        <taxon>Spermatophyta</taxon>
        <taxon>Magnoliopsida</taxon>
        <taxon>eudicotyledons</taxon>
        <taxon>Gunneridae</taxon>
        <taxon>Pentapetalae</taxon>
        <taxon>asterids</taxon>
        <taxon>campanulids</taxon>
        <taxon>Aquifoliales</taxon>
        <taxon>Aquifoliaceae</taxon>
        <taxon>Ilex</taxon>
    </lineage>
</organism>
<protein>
    <submittedName>
        <fullName evidence="1">Uncharacterized protein</fullName>
    </submittedName>
</protein>
<proteinExistence type="predicted"/>
<sequence>MVKLLPRGIEMLRTSFHWHLGTLECINFMVCSVNNCLYEQHPGGMKPSFVVVVVVVEEEIKSDFLLPQMTHPGGMKPSFVVVVVVEEEEIKSDFLLPQMTFRADKEGIFTNGYIRCMVLNPR</sequence>
<evidence type="ECO:0000313" key="2">
    <source>
        <dbReference type="Proteomes" id="UP001642360"/>
    </source>
</evidence>
<keyword evidence="2" id="KW-1185">Reference proteome</keyword>
<dbReference type="AlphaFoldDB" id="A0ABC8RUN3"/>
<accession>A0ABC8RUN3</accession>
<name>A0ABC8RUN3_9AQUA</name>
<feature type="non-terminal residue" evidence="1">
    <location>
        <position position="122"/>
    </location>
</feature>